<dbReference type="PANTHER" id="PTHR12302">
    <property type="entry name" value="EBNA2 BINDING PROTEIN P100"/>
    <property type="match status" value="1"/>
</dbReference>
<evidence type="ECO:0000256" key="3">
    <source>
        <dbReference type="ARBA" id="ARBA00022801"/>
    </source>
</evidence>
<dbReference type="AlphaFoldDB" id="A0A0J7J0N6"/>
<feature type="domain" description="TNase-like" evidence="4">
    <location>
        <begin position="13"/>
        <end position="138"/>
    </location>
</feature>
<evidence type="ECO:0000259" key="4">
    <source>
        <dbReference type="PROSITE" id="PS50830"/>
    </source>
</evidence>
<evidence type="ECO:0000313" key="5">
    <source>
        <dbReference type="EMBL" id="KMQ71837.1"/>
    </source>
</evidence>
<keyword evidence="3" id="KW-0378">Hydrolase</keyword>
<dbReference type="SMART" id="SM00318">
    <property type="entry name" value="SNc"/>
    <property type="match status" value="1"/>
</dbReference>
<accession>A0A0J7J0N6</accession>
<protein>
    <recommendedName>
        <fullName evidence="4">TNase-like domain-containing protein</fullName>
    </recommendedName>
</protein>
<evidence type="ECO:0000313" key="6">
    <source>
        <dbReference type="Proteomes" id="UP000035900"/>
    </source>
</evidence>
<keyword evidence="2" id="KW-0255">Endonuclease</keyword>
<dbReference type="STRING" id="1304281.ACM44_05975"/>
<evidence type="ECO:0000256" key="2">
    <source>
        <dbReference type="ARBA" id="ARBA00022759"/>
    </source>
</evidence>
<organism evidence="5 6">
    <name type="scientific">Chryseobacterium koreense CCUG 49689</name>
    <dbReference type="NCBI Taxonomy" id="1304281"/>
    <lineage>
        <taxon>Bacteria</taxon>
        <taxon>Pseudomonadati</taxon>
        <taxon>Bacteroidota</taxon>
        <taxon>Flavobacteriia</taxon>
        <taxon>Flavobacteriales</taxon>
        <taxon>Weeksellaceae</taxon>
        <taxon>Chryseobacterium group</taxon>
        <taxon>Chryseobacterium</taxon>
    </lineage>
</organism>
<dbReference type="Gene3D" id="2.40.50.90">
    <property type="match status" value="1"/>
</dbReference>
<reference evidence="5 6" key="1">
    <citation type="journal article" date="2004" name="Int. J. Syst. Evol. Microbiol.">
        <title>Kaistella koreensis gen. nov., sp. nov., a novel member of the Chryseobacterium-Bergeyella-Riemerella branch.</title>
        <authorList>
            <person name="Kim M.K."/>
            <person name="Im W.T."/>
            <person name="Shin Y.K."/>
            <person name="Lim J.H."/>
            <person name="Kim S.H."/>
            <person name="Lee B.C."/>
            <person name="Park M.Y."/>
            <person name="Lee K.Y."/>
            <person name="Lee S.T."/>
        </authorList>
    </citation>
    <scope>NUCLEOTIDE SEQUENCE [LARGE SCALE GENOMIC DNA]</scope>
    <source>
        <strain evidence="5 6">CCUG 49689</strain>
    </source>
</reference>
<name>A0A0J7J0N6_9FLAO</name>
<dbReference type="PROSITE" id="PS50830">
    <property type="entry name" value="TNASE_3"/>
    <property type="match status" value="1"/>
</dbReference>
<dbReference type="PATRIC" id="fig|1304281.5.peg.1280"/>
<dbReference type="InterPro" id="IPR035437">
    <property type="entry name" value="SNase_OB-fold_sf"/>
</dbReference>
<sequence length="149" mass="16796">MPGAFHVAEQNIVTLKLKIIGVKDGDTVEGLYYELPMNIRLEHIDAPEKKQSFGTKAKEKLSDLCFGKMVTIISKGKNGNYDSRGRIIAEIFLEDGTNVNKEMVKAGLAWHFKKYSSDAEYARLEDVARSKKLGLWSDPNSVSPWSFRK</sequence>
<proteinExistence type="predicted"/>
<comment type="caution">
    <text evidence="5">The sequence shown here is derived from an EMBL/GenBank/DDBJ whole genome shotgun (WGS) entry which is preliminary data.</text>
</comment>
<evidence type="ECO:0000256" key="1">
    <source>
        <dbReference type="ARBA" id="ARBA00022722"/>
    </source>
</evidence>
<dbReference type="GO" id="GO:0004519">
    <property type="term" value="F:endonuclease activity"/>
    <property type="evidence" value="ECO:0007669"/>
    <property type="project" value="UniProtKB-KW"/>
</dbReference>
<dbReference type="PANTHER" id="PTHR12302:SF3">
    <property type="entry name" value="SERINE_THREONINE-PROTEIN KINASE 31"/>
    <property type="match status" value="1"/>
</dbReference>
<dbReference type="GO" id="GO:0016787">
    <property type="term" value="F:hydrolase activity"/>
    <property type="evidence" value="ECO:0007669"/>
    <property type="project" value="UniProtKB-KW"/>
</dbReference>
<gene>
    <name evidence="5" type="ORF">ACM44_05975</name>
</gene>
<dbReference type="Proteomes" id="UP000035900">
    <property type="component" value="Unassembled WGS sequence"/>
</dbReference>
<keyword evidence="6" id="KW-1185">Reference proteome</keyword>
<dbReference type="EMBL" id="LFNG01000006">
    <property type="protein sequence ID" value="KMQ71837.1"/>
    <property type="molecule type" value="Genomic_DNA"/>
</dbReference>
<dbReference type="InterPro" id="IPR016071">
    <property type="entry name" value="Staphylococal_nuclease_OB-fold"/>
</dbReference>
<keyword evidence="1" id="KW-0540">Nuclease</keyword>
<dbReference type="Pfam" id="PF00565">
    <property type="entry name" value="SNase"/>
    <property type="match status" value="1"/>
</dbReference>
<dbReference type="SUPFAM" id="SSF50199">
    <property type="entry name" value="Staphylococcal nuclease"/>
    <property type="match status" value="1"/>
</dbReference>